<name>A0ABW4H2M7_9LACO</name>
<evidence type="ECO:0000313" key="2">
    <source>
        <dbReference type="EMBL" id="MFD1548839.1"/>
    </source>
</evidence>
<feature type="transmembrane region" description="Helical" evidence="1">
    <location>
        <begin position="113"/>
        <end position="132"/>
    </location>
</feature>
<proteinExistence type="predicted"/>
<organism evidence="2 3">
    <name type="scientific">Levilactobacillus fuyuanensis</name>
    <dbReference type="NCBI Taxonomy" id="2486022"/>
    <lineage>
        <taxon>Bacteria</taxon>
        <taxon>Bacillati</taxon>
        <taxon>Bacillota</taxon>
        <taxon>Bacilli</taxon>
        <taxon>Lactobacillales</taxon>
        <taxon>Lactobacillaceae</taxon>
        <taxon>Levilactobacillus</taxon>
    </lineage>
</organism>
<accession>A0ABW4H2M7</accession>
<keyword evidence="1" id="KW-0812">Transmembrane</keyword>
<keyword evidence="3" id="KW-1185">Reference proteome</keyword>
<keyword evidence="1" id="KW-1133">Transmembrane helix</keyword>
<dbReference type="EMBL" id="JBHTOM010000004">
    <property type="protein sequence ID" value="MFD1548839.1"/>
    <property type="molecule type" value="Genomic_DNA"/>
</dbReference>
<evidence type="ECO:0000256" key="1">
    <source>
        <dbReference type="SAM" id="Phobius"/>
    </source>
</evidence>
<keyword evidence="1" id="KW-0472">Membrane</keyword>
<feature type="transmembrane region" description="Helical" evidence="1">
    <location>
        <begin position="33"/>
        <end position="51"/>
    </location>
</feature>
<comment type="caution">
    <text evidence="2">The sequence shown here is derived from an EMBL/GenBank/DDBJ whole genome shotgun (WGS) entry which is preliminary data.</text>
</comment>
<dbReference type="Proteomes" id="UP001597195">
    <property type="component" value="Unassembled WGS sequence"/>
</dbReference>
<dbReference type="RefSeq" id="WP_125700460.1">
    <property type="nucleotide sequence ID" value="NZ_JBHTOM010000004.1"/>
</dbReference>
<reference evidence="3" key="1">
    <citation type="journal article" date="2019" name="Int. J. Syst. Evol. Microbiol.">
        <title>The Global Catalogue of Microorganisms (GCM) 10K type strain sequencing project: providing services to taxonomists for standard genome sequencing and annotation.</title>
        <authorList>
            <consortium name="The Broad Institute Genomics Platform"/>
            <consortium name="The Broad Institute Genome Sequencing Center for Infectious Disease"/>
            <person name="Wu L."/>
            <person name="Ma J."/>
        </authorList>
    </citation>
    <scope>NUCLEOTIDE SEQUENCE [LARGE SCALE GENOMIC DNA]</scope>
    <source>
        <strain evidence="3">CCM 8906</strain>
    </source>
</reference>
<evidence type="ECO:0000313" key="3">
    <source>
        <dbReference type="Proteomes" id="UP001597195"/>
    </source>
</evidence>
<sequence>MVRKYLLGIFPFAFIFFIHNLNTQTGAWSVALSWWNGYLVLSYLVFFPLLYDRARQMLNGSVDIGKKIKKPMNADQEAMKMGSNYGNTGHMGFARIGDADAKEGWLLRWGMNLIMRLFLILAGPLVCAFLWGKHWWLVRKH</sequence>
<gene>
    <name evidence="2" type="ORF">ACFQ5T_03965</name>
</gene>
<protein>
    <submittedName>
        <fullName evidence="2">Uncharacterized protein</fullName>
    </submittedName>
</protein>